<dbReference type="SUPFAM" id="SSF48726">
    <property type="entry name" value="Immunoglobulin"/>
    <property type="match status" value="1"/>
</dbReference>
<gene>
    <name evidence="3" type="ORF">BRAFLDRAFT_81060</name>
</gene>
<keyword evidence="1" id="KW-0433">Leucine-rich repeat</keyword>
<protein>
    <submittedName>
        <fullName evidence="3">Uncharacterized protein</fullName>
    </submittedName>
</protein>
<dbReference type="InterPro" id="IPR036179">
    <property type="entry name" value="Ig-like_dom_sf"/>
</dbReference>
<evidence type="ECO:0000256" key="2">
    <source>
        <dbReference type="ARBA" id="ARBA00022737"/>
    </source>
</evidence>
<dbReference type="Pfam" id="PF13855">
    <property type="entry name" value="LRR_8"/>
    <property type="match status" value="1"/>
</dbReference>
<evidence type="ECO:0000313" key="3">
    <source>
        <dbReference type="EMBL" id="EEN55454.1"/>
    </source>
</evidence>
<sequence length="479" mass="53233">MCELRFLNLNINYIVSLRDFIFSDQAALWNLLLSNNLISAISERAFHGLASLQFLGLAGNRLSVYPAQAIGLIPSNQLSLVSLMVNSISQIPGDIKSTHPFASYQLQGNPLHCPDKQVNPEDMINVADIDLWPLQRFYVVDTDPDLNRSIVTQVFFIKSRHEYFGVLPRIYYVSEGGFVALPLLTSLDPSVEHYTWYTPTGRKIVMRHNKTLEIGAFTEEDTGWYTSEVVIGTKIYHCDLLLCVDWRSKKDQKQSTTISSSENFSQENSREKPTVTFIIPITSAVAKISQNGSHAIFHVRRARPLAYTIGTTEAQVHHYDNVDASDADEEGQHHIVSAPPPPLSVREGNAAHAVLEGASEQLALQVETGEEAMPYGTAAENSLYQRDSNFNRGTLVAREYASSTSTATADPYEIYANIMEESLYAESEANALYQREATTTELYGLQTDHANMARGISTASQDSEWEFSILYGSGPATAE</sequence>
<dbReference type="EMBL" id="GG666559">
    <property type="protein sequence ID" value="EEN55454.1"/>
    <property type="molecule type" value="Genomic_DNA"/>
</dbReference>
<reference evidence="3" key="1">
    <citation type="journal article" date="2008" name="Nature">
        <title>The amphioxus genome and the evolution of the chordate karyotype.</title>
        <authorList>
            <consortium name="US DOE Joint Genome Institute (JGI-PGF)"/>
            <person name="Putnam N.H."/>
            <person name="Butts T."/>
            <person name="Ferrier D.E.K."/>
            <person name="Furlong R.F."/>
            <person name="Hellsten U."/>
            <person name="Kawashima T."/>
            <person name="Robinson-Rechavi M."/>
            <person name="Shoguchi E."/>
            <person name="Terry A."/>
            <person name="Yu J.-K."/>
            <person name="Benito-Gutierrez E.L."/>
            <person name="Dubchak I."/>
            <person name="Garcia-Fernandez J."/>
            <person name="Gibson-Brown J.J."/>
            <person name="Grigoriev I.V."/>
            <person name="Horton A.C."/>
            <person name="de Jong P.J."/>
            <person name="Jurka J."/>
            <person name="Kapitonov V.V."/>
            <person name="Kohara Y."/>
            <person name="Kuroki Y."/>
            <person name="Lindquist E."/>
            <person name="Lucas S."/>
            <person name="Osoegawa K."/>
            <person name="Pennacchio L.A."/>
            <person name="Salamov A.A."/>
            <person name="Satou Y."/>
            <person name="Sauka-Spengler T."/>
            <person name="Schmutz J."/>
            <person name="Shin-I T."/>
            <person name="Toyoda A."/>
            <person name="Bronner-Fraser M."/>
            <person name="Fujiyama A."/>
            <person name="Holland L.Z."/>
            <person name="Holland P.W.H."/>
            <person name="Satoh N."/>
            <person name="Rokhsar D.S."/>
        </authorList>
    </citation>
    <scope>NUCLEOTIDE SEQUENCE [LARGE SCALE GENOMIC DNA]</scope>
    <source>
        <strain evidence="3">S238N-H82</strain>
        <tissue evidence="3">Testes</tissue>
    </source>
</reference>
<dbReference type="InterPro" id="IPR003591">
    <property type="entry name" value="Leu-rich_rpt_typical-subtyp"/>
</dbReference>
<dbReference type="PANTHER" id="PTHR24366">
    <property type="entry name" value="IG(IMMUNOGLOBULIN) AND LRR(LEUCINE RICH REPEAT) DOMAINS"/>
    <property type="match status" value="1"/>
</dbReference>
<name>C3YW00_BRAFL</name>
<accession>C3YW00</accession>
<dbReference type="SMART" id="SM00369">
    <property type="entry name" value="LRR_TYP"/>
    <property type="match status" value="3"/>
</dbReference>
<proteinExistence type="predicted"/>
<dbReference type="SUPFAM" id="SSF52058">
    <property type="entry name" value="L domain-like"/>
    <property type="match status" value="1"/>
</dbReference>
<dbReference type="AlphaFoldDB" id="C3YW00"/>
<keyword evidence="2" id="KW-0677">Repeat</keyword>
<dbReference type="InterPro" id="IPR032675">
    <property type="entry name" value="LRR_dom_sf"/>
</dbReference>
<dbReference type="Gene3D" id="3.80.10.10">
    <property type="entry name" value="Ribonuclease Inhibitor"/>
    <property type="match status" value="1"/>
</dbReference>
<dbReference type="InParanoid" id="C3YW00"/>
<dbReference type="PANTHER" id="PTHR24366:SF96">
    <property type="entry name" value="LEUCINE RICH REPEAT CONTAINING 53"/>
    <property type="match status" value="1"/>
</dbReference>
<dbReference type="InterPro" id="IPR001611">
    <property type="entry name" value="Leu-rich_rpt"/>
</dbReference>
<organism>
    <name type="scientific">Branchiostoma floridae</name>
    <name type="common">Florida lancelet</name>
    <name type="synonym">Amphioxus</name>
    <dbReference type="NCBI Taxonomy" id="7739"/>
    <lineage>
        <taxon>Eukaryota</taxon>
        <taxon>Metazoa</taxon>
        <taxon>Chordata</taxon>
        <taxon>Cephalochordata</taxon>
        <taxon>Leptocardii</taxon>
        <taxon>Amphioxiformes</taxon>
        <taxon>Branchiostomatidae</taxon>
        <taxon>Branchiostoma</taxon>
    </lineage>
</organism>
<evidence type="ECO:0000256" key="1">
    <source>
        <dbReference type="ARBA" id="ARBA00022614"/>
    </source>
</evidence>